<evidence type="ECO:0008006" key="4">
    <source>
        <dbReference type="Google" id="ProtNLM"/>
    </source>
</evidence>
<comment type="caution">
    <text evidence="2">The sequence shown here is derived from an EMBL/GenBank/DDBJ whole genome shotgun (WGS) entry which is preliminary data.</text>
</comment>
<dbReference type="SUPFAM" id="SSF56815">
    <property type="entry name" value="Sec1/munc18-like (SM) proteins"/>
    <property type="match status" value="1"/>
</dbReference>
<dbReference type="Proteomes" id="UP001208570">
    <property type="component" value="Unassembled WGS sequence"/>
</dbReference>
<dbReference type="InterPro" id="IPR027482">
    <property type="entry name" value="Sec1-like_dom2"/>
</dbReference>
<dbReference type="EMBL" id="JAODUP010000667">
    <property type="protein sequence ID" value="KAK2145638.1"/>
    <property type="molecule type" value="Genomic_DNA"/>
</dbReference>
<evidence type="ECO:0000256" key="1">
    <source>
        <dbReference type="ARBA" id="ARBA00009884"/>
    </source>
</evidence>
<dbReference type="InterPro" id="IPR001619">
    <property type="entry name" value="Sec1-like"/>
</dbReference>
<gene>
    <name evidence="2" type="ORF">LSH36_667g00012</name>
</gene>
<dbReference type="InterPro" id="IPR036045">
    <property type="entry name" value="Sec1-like_sf"/>
</dbReference>
<name>A0AAD9J3F9_9ANNE</name>
<protein>
    <recommendedName>
        <fullName evidence="4">Sec1 family domain-containing protein 2</fullName>
    </recommendedName>
</protein>
<evidence type="ECO:0000313" key="3">
    <source>
        <dbReference type="Proteomes" id="UP001208570"/>
    </source>
</evidence>
<comment type="similarity">
    <text evidence="1">Belongs to the STXBP/unc-18/SEC1 family.</text>
</comment>
<dbReference type="Gene3D" id="3.40.50.1910">
    <property type="match status" value="1"/>
</dbReference>
<dbReference type="GO" id="GO:0016192">
    <property type="term" value="P:vesicle-mediated transport"/>
    <property type="evidence" value="ECO:0007669"/>
    <property type="project" value="InterPro"/>
</dbReference>
<proteinExistence type="inferred from homology"/>
<keyword evidence="3" id="KW-1185">Reference proteome</keyword>
<dbReference type="Pfam" id="PF00995">
    <property type="entry name" value="Sec1"/>
    <property type="match status" value="1"/>
</dbReference>
<evidence type="ECO:0000313" key="2">
    <source>
        <dbReference type="EMBL" id="KAK2145638.1"/>
    </source>
</evidence>
<reference evidence="2" key="1">
    <citation type="journal article" date="2023" name="Mol. Biol. Evol.">
        <title>Third-Generation Sequencing Reveals the Adaptive Role of the Epigenome in Three Deep-Sea Polychaetes.</title>
        <authorList>
            <person name="Perez M."/>
            <person name="Aroh O."/>
            <person name="Sun Y."/>
            <person name="Lan Y."/>
            <person name="Juniper S.K."/>
            <person name="Young C.R."/>
            <person name="Angers B."/>
            <person name="Qian P.Y."/>
        </authorList>
    </citation>
    <scope>NUCLEOTIDE SEQUENCE</scope>
    <source>
        <strain evidence="2">P08H-3</strain>
    </source>
</reference>
<sequence>MIKLQHSIRDAWQNVASKVNKAVVFIDESSAECLHWSGGAVCLFNAGALDVKEFSSFESGQSEQRKAVFILGGPLYGTKMDILCDILRASSFQYVIVISSLSPAMHTIVNYGLGEDEGKTFAEVEDLILEWMGNMNYTAEAMYMPVLAAPITPNMFMLPQHYQAFPLLPVDLDTILPAVKMEQKRAAMVSDLEYSHLPKELQLSIKLLVCSLNSILENLQVSEDVYGLGQTSRIVATELANLGWAKHRRKNARHKASLLLVDRTLDIVNVVGHHWETLLDKILSLLPKLPQHTNDVSINMAPVCSVLSNPDCQVIVPGCLAHANDDTSSNILHTLATLKQKEALMEVNRQIVEAATREKLPIKLTGRPGRVTAEQLGNHVANFKGNSKSVCRNKGLLQIVMAVLEALKHPDQVRIDSLLGVEKGLVQTIGEPSGPSPLKQLTQTLEKEKALSENDSTIHEPGSMTSQACLRPLLKSVIDSIFDPSKPDLLDIIYKSTGFRDLIKSGFGLFMNVSKPRPSDHPVLIVFIIGGTTCTEVRQIVDAASKSNIQVIIGSTKLLSPSDLLQQIFVNNHLHPK</sequence>
<dbReference type="PANTHER" id="PTHR11679">
    <property type="entry name" value="VESICLE PROTEIN SORTING-ASSOCIATED"/>
    <property type="match status" value="1"/>
</dbReference>
<accession>A0AAD9J3F9</accession>
<organism evidence="2 3">
    <name type="scientific">Paralvinella palmiformis</name>
    <dbReference type="NCBI Taxonomy" id="53620"/>
    <lineage>
        <taxon>Eukaryota</taxon>
        <taxon>Metazoa</taxon>
        <taxon>Spiralia</taxon>
        <taxon>Lophotrochozoa</taxon>
        <taxon>Annelida</taxon>
        <taxon>Polychaeta</taxon>
        <taxon>Sedentaria</taxon>
        <taxon>Canalipalpata</taxon>
        <taxon>Terebellida</taxon>
        <taxon>Terebelliformia</taxon>
        <taxon>Alvinellidae</taxon>
        <taxon>Paralvinella</taxon>
    </lineage>
</organism>
<dbReference type="AlphaFoldDB" id="A0AAD9J3F9"/>